<dbReference type="AlphaFoldDB" id="A0A0N4VC58"/>
<name>A0A0N4VC58_ENTVE</name>
<dbReference type="WBParaSite" id="EVEC_0000813901-mRNA-1">
    <property type="protein sequence ID" value="EVEC_0000813901-mRNA-1"/>
    <property type="gene ID" value="EVEC_0000813901"/>
</dbReference>
<feature type="compositionally biased region" description="Basic and acidic residues" evidence="4">
    <location>
        <begin position="293"/>
        <end position="307"/>
    </location>
</feature>
<dbReference type="EMBL" id="UXUI01009014">
    <property type="protein sequence ID" value="VDD92872.1"/>
    <property type="molecule type" value="Genomic_DNA"/>
</dbReference>
<feature type="compositionally biased region" description="Acidic residues" evidence="4">
    <location>
        <begin position="483"/>
        <end position="494"/>
    </location>
</feature>
<evidence type="ECO:0000313" key="7">
    <source>
        <dbReference type="EMBL" id="VDD92872.1"/>
    </source>
</evidence>
<keyword evidence="8" id="KW-1185">Reference proteome</keyword>
<feature type="coiled-coil region" evidence="3">
    <location>
        <begin position="358"/>
        <end position="385"/>
    </location>
</feature>
<reference evidence="9" key="1">
    <citation type="submission" date="2017-02" db="UniProtKB">
        <authorList>
            <consortium name="WormBaseParasite"/>
        </authorList>
    </citation>
    <scope>IDENTIFICATION</scope>
</reference>
<dbReference type="PROSITE" id="PS51204">
    <property type="entry name" value="HSA"/>
    <property type="match status" value="1"/>
</dbReference>
<dbReference type="SMART" id="SM00573">
    <property type="entry name" value="HSA"/>
    <property type="match status" value="1"/>
</dbReference>
<feature type="region of interest" description="Disordered" evidence="4">
    <location>
        <begin position="419"/>
        <end position="439"/>
    </location>
</feature>
<dbReference type="Pfam" id="PF07529">
    <property type="entry name" value="HSA"/>
    <property type="match status" value="1"/>
</dbReference>
<protein>
    <submittedName>
        <fullName evidence="9">HSA domain-containing protein</fullName>
    </submittedName>
</protein>
<feature type="compositionally biased region" description="Basic and acidic residues" evidence="4">
    <location>
        <begin position="430"/>
        <end position="439"/>
    </location>
</feature>
<dbReference type="GO" id="GO:0006355">
    <property type="term" value="P:regulation of DNA-templated transcription"/>
    <property type="evidence" value="ECO:0007669"/>
    <property type="project" value="InterPro"/>
</dbReference>
<dbReference type="STRING" id="51028.A0A0N4VC58"/>
<organism evidence="9">
    <name type="scientific">Enterobius vermicularis</name>
    <name type="common">Human pinworm</name>
    <dbReference type="NCBI Taxonomy" id="51028"/>
    <lineage>
        <taxon>Eukaryota</taxon>
        <taxon>Metazoa</taxon>
        <taxon>Ecdysozoa</taxon>
        <taxon>Nematoda</taxon>
        <taxon>Chromadorea</taxon>
        <taxon>Rhabditida</taxon>
        <taxon>Spirurina</taxon>
        <taxon>Oxyuridomorpha</taxon>
        <taxon>Oxyuroidea</taxon>
        <taxon>Oxyuridae</taxon>
        <taxon>Enterobius</taxon>
    </lineage>
</organism>
<evidence type="ECO:0000259" key="6">
    <source>
        <dbReference type="PROSITE" id="PS51666"/>
    </source>
</evidence>
<dbReference type="Pfam" id="PF08880">
    <property type="entry name" value="QLQ"/>
    <property type="match status" value="1"/>
</dbReference>
<evidence type="ECO:0000256" key="3">
    <source>
        <dbReference type="SAM" id="Coils"/>
    </source>
</evidence>
<evidence type="ECO:0000256" key="4">
    <source>
        <dbReference type="SAM" id="MobiDB-lite"/>
    </source>
</evidence>
<dbReference type="GO" id="GO:0005634">
    <property type="term" value="C:nucleus"/>
    <property type="evidence" value="ECO:0007669"/>
    <property type="project" value="UniProtKB-SubCell"/>
</dbReference>
<comment type="subcellular location">
    <subcellularLocation>
        <location evidence="1">Nucleus</location>
    </subcellularLocation>
</comment>
<dbReference type="OrthoDB" id="6017at2759"/>
<evidence type="ECO:0000259" key="5">
    <source>
        <dbReference type="PROSITE" id="PS51204"/>
    </source>
</evidence>
<evidence type="ECO:0000313" key="9">
    <source>
        <dbReference type="WBParaSite" id="EVEC_0000813901-mRNA-1"/>
    </source>
</evidence>
<accession>A0A0N4VC58</accession>
<proteinExistence type="predicted"/>
<evidence type="ECO:0000256" key="2">
    <source>
        <dbReference type="ARBA" id="ARBA00023242"/>
    </source>
</evidence>
<feature type="region of interest" description="Disordered" evidence="4">
    <location>
        <begin position="293"/>
        <end position="313"/>
    </location>
</feature>
<dbReference type="Gene3D" id="1.20.5.170">
    <property type="match status" value="1"/>
</dbReference>
<feature type="region of interest" description="Disordered" evidence="4">
    <location>
        <begin position="479"/>
        <end position="513"/>
    </location>
</feature>
<dbReference type="InterPro" id="IPR014012">
    <property type="entry name" value="HSA_dom"/>
</dbReference>
<gene>
    <name evidence="7" type="ORF">EVEC_LOCUS7623</name>
</gene>
<dbReference type="PROSITE" id="PS51666">
    <property type="entry name" value="QLQ"/>
    <property type="match status" value="1"/>
</dbReference>
<keyword evidence="2" id="KW-0539">Nucleus</keyword>
<dbReference type="InterPro" id="IPR014978">
    <property type="entry name" value="Gln-Leu-Gln_QLQ"/>
</dbReference>
<evidence type="ECO:0000313" key="8">
    <source>
        <dbReference type="Proteomes" id="UP000274131"/>
    </source>
</evidence>
<reference evidence="7 8" key="2">
    <citation type="submission" date="2018-10" db="EMBL/GenBank/DDBJ databases">
        <authorList>
            <consortium name="Pathogen Informatics"/>
        </authorList>
    </citation>
    <scope>NUCLEOTIDE SEQUENCE [LARGE SCALE GENOMIC DNA]</scope>
</reference>
<feature type="domain" description="QLQ" evidence="6">
    <location>
        <begin position="115"/>
        <end position="150"/>
    </location>
</feature>
<dbReference type="SMART" id="SM00951">
    <property type="entry name" value="QLQ"/>
    <property type="match status" value="1"/>
</dbReference>
<dbReference type="GO" id="GO:0005524">
    <property type="term" value="F:ATP binding"/>
    <property type="evidence" value="ECO:0007669"/>
    <property type="project" value="InterPro"/>
</dbReference>
<dbReference type="FunFam" id="1.20.5.170:FF:000008">
    <property type="entry name" value="probable global transcription activator SNF2L2 isoform X1"/>
    <property type="match status" value="1"/>
</dbReference>
<sequence length="576" mass="66921">MEDNIHKYGGFINQRYIPAPAAYPTVQYSGEPTGQPPPQIQYAAQTVQAPGMTPQEVAIARIDNSIATMEEQQLTNDPRYAQMLQIKQKLTGVPITFDGNVKQEAVEKQVHHGNSFTAEQTKQLKAQIAVYKQLVHQEPITPMMIAAAVNNTPNKAVTLLPEPYEFPAEGENGERFPYDLMRILSIHQQRANRTSALPLPPGVDPVTIMKEREHRIRSRISARIAVLSNLPPDISSQLRTKTEIELRALRLLNLQTQMRSEIVNQIKSYTTLETGLNPCAYRRTRRQALREARDVDELERKQKEEEKRRRKQKHTELLQAILQHGKEFKEYHRNNLVHRSPSVKLSKVRKAVLTYHANNEKERKKDELKNERMRMQKLMQEDEEGYRQLLDEKKDKRLVFLLQQTDEYVESLTGLVKQHQATEKRRKRQERREQRAKEKLQGDLGDVRLYIREVATGAMLPARVDCKVNSYLRRKVVSRDECASESEESEEEILDPVPPKKDDEFEGLDEEARNRKIIEKARNEEDEYDQKNRRQIESYYATAHKIKEKVVTQHSTMGGGDPNLQLKPYQDEWLLV</sequence>
<dbReference type="Proteomes" id="UP000274131">
    <property type="component" value="Unassembled WGS sequence"/>
</dbReference>
<evidence type="ECO:0000256" key="1">
    <source>
        <dbReference type="ARBA" id="ARBA00004123"/>
    </source>
</evidence>
<feature type="domain" description="HSA" evidence="5">
    <location>
        <begin position="302"/>
        <end position="380"/>
    </location>
</feature>
<keyword evidence="3" id="KW-0175">Coiled coil</keyword>